<dbReference type="InterPro" id="IPR001123">
    <property type="entry name" value="LeuE-type"/>
</dbReference>
<evidence type="ECO:0000256" key="5">
    <source>
        <dbReference type="ARBA" id="ARBA00023136"/>
    </source>
</evidence>
<protein>
    <submittedName>
        <fullName evidence="7">Threonine/homoserine/homoserine lactone efflux protein</fullName>
    </submittedName>
</protein>
<evidence type="ECO:0000256" key="3">
    <source>
        <dbReference type="ARBA" id="ARBA00022692"/>
    </source>
</evidence>
<keyword evidence="3 6" id="KW-0812">Transmembrane</keyword>
<dbReference type="PANTHER" id="PTHR30086:SF20">
    <property type="entry name" value="ARGININE EXPORTER PROTEIN ARGO-RELATED"/>
    <property type="match status" value="1"/>
</dbReference>
<feature type="transmembrane region" description="Helical" evidence="6">
    <location>
        <begin position="49"/>
        <end position="76"/>
    </location>
</feature>
<sequence length="216" mass="23228">MNDMSLTLGPIALPTLLRFTATALLIELTPGPNMGYLAIVAAQRGRSAGLTVIAGVTLGLALYLAATVAGVAQGFLDNRYVYETLRWSGVVYMVWLAKDAWHPEPMTNAHELPLQRTRLFARGLLANLLNVKAAILYAVLLPAFLDGKRGSLPLQALTLGSVHLVIATTVHCSIVMLAARSRILVTNHTSEWLGRTYAVALLAVAGWLAWSTRVSA</sequence>
<dbReference type="RefSeq" id="WP_107959580.1">
    <property type="nucleotide sequence ID" value="NZ_JASPFP010000001.1"/>
</dbReference>
<evidence type="ECO:0000256" key="2">
    <source>
        <dbReference type="ARBA" id="ARBA00022475"/>
    </source>
</evidence>
<evidence type="ECO:0000256" key="6">
    <source>
        <dbReference type="SAM" id="Phobius"/>
    </source>
</evidence>
<dbReference type="GO" id="GO:0005886">
    <property type="term" value="C:plasma membrane"/>
    <property type="evidence" value="ECO:0007669"/>
    <property type="project" value="UniProtKB-SubCell"/>
</dbReference>
<reference evidence="7 9" key="1">
    <citation type="submission" date="2018-04" db="EMBL/GenBank/DDBJ databases">
        <title>Genomic Encyclopedia of Type Strains, Phase III (KMG-III): the genomes of soil and plant-associated and newly described type strains.</title>
        <authorList>
            <person name="Whitman W."/>
        </authorList>
    </citation>
    <scope>NUCLEOTIDE SEQUENCE [LARGE SCALE GENOMIC DNA]</scope>
    <source>
        <strain evidence="7 9">MA101b</strain>
    </source>
</reference>
<accession>A0A2T5GGE0</accession>
<accession>A0A5E8AKG9</accession>
<keyword evidence="5 6" id="KW-0472">Membrane</keyword>
<keyword evidence="4 6" id="KW-1133">Transmembrane helix</keyword>
<dbReference type="Pfam" id="PF01810">
    <property type="entry name" value="LysE"/>
    <property type="match status" value="1"/>
</dbReference>
<dbReference type="Proteomes" id="UP000326857">
    <property type="component" value="Unassembled WGS sequence"/>
</dbReference>
<dbReference type="EMBL" id="QAOG01000008">
    <property type="protein sequence ID" value="PTQ58378.1"/>
    <property type="molecule type" value="Genomic_DNA"/>
</dbReference>
<comment type="subcellular location">
    <subcellularLocation>
        <location evidence="1">Cell membrane</location>
        <topology evidence="1">Multi-pass membrane protein</topology>
    </subcellularLocation>
</comment>
<gene>
    <name evidence="7" type="ORF">C8J26_3676</name>
    <name evidence="8" type="ORF">SPHINGO391_510225</name>
</gene>
<dbReference type="AlphaFoldDB" id="A0A2T5GGE0"/>
<keyword evidence="9" id="KW-1185">Reference proteome</keyword>
<feature type="transmembrane region" description="Helical" evidence="6">
    <location>
        <begin position="157"/>
        <end position="180"/>
    </location>
</feature>
<evidence type="ECO:0000313" key="7">
    <source>
        <dbReference type="EMBL" id="PTQ58378.1"/>
    </source>
</evidence>
<name>A0A2T5GGE0_9SPHN</name>
<evidence type="ECO:0000256" key="1">
    <source>
        <dbReference type="ARBA" id="ARBA00004651"/>
    </source>
</evidence>
<feature type="transmembrane region" description="Helical" evidence="6">
    <location>
        <begin position="192"/>
        <end position="210"/>
    </location>
</feature>
<evidence type="ECO:0000313" key="10">
    <source>
        <dbReference type="Proteomes" id="UP000326857"/>
    </source>
</evidence>
<feature type="transmembrane region" description="Helical" evidence="6">
    <location>
        <begin position="124"/>
        <end position="145"/>
    </location>
</feature>
<proteinExistence type="predicted"/>
<reference evidence="8 10" key="2">
    <citation type="submission" date="2019-09" db="EMBL/GenBank/DDBJ databases">
        <authorList>
            <person name="Dittami M. S."/>
        </authorList>
    </citation>
    <scope>NUCLEOTIDE SEQUENCE [LARGE SCALE GENOMIC DNA]</scope>
    <source>
        <strain evidence="8">SPHINGO391</strain>
    </source>
</reference>
<evidence type="ECO:0000256" key="4">
    <source>
        <dbReference type="ARBA" id="ARBA00022989"/>
    </source>
</evidence>
<organism evidence="7 9">
    <name type="scientific">Sphingomonas aurantiaca</name>
    <dbReference type="NCBI Taxonomy" id="185949"/>
    <lineage>
        <taxon>Bacteria</taxon>
        <taxon>Pseudomonadati</taxon>
        <taxon>Pseudomonadota</taxon>
        <taxon>Alphaproteobacteria</taxon>
        <taxon>Sphingomonadales</taxon>
        <taxon>Sphingomonadaceae</taxon>
        <taxon>Sphingomonas</taxon>
    </lineage>
</organism>
<dbReference type="Proteomes" id="UP000244189">
    <property type="component" value="Unassembled WGS sequence"/>
</dbReference>
<dbReference type="GO" id="GO:0015171">
    <property type="term" value="F:amino acid transmembrane transporter activity"/>
    <property type="evidence" value="ECO:0007669"/>
    <property type="project" value="TreeGrafter"/>
</dbReference>
<evidence type="ECO:0000313" key="8">
    <source>
        <dbReference type="EMBL" id="VVT30138.1"/>
    </source>
</evidence>
<dbReference type="PANTHER" id="PTHR30086">
    <property type="entry name" value="ARGININE EXPORTER PROTEIN ARGO"/>
    <property type="match status" value="1"/>
</dbReference>
<dbReference type="EMBL" id="CABVLI010000047">
    <property type="protein sequence ID" value="VVT30138.1"/>
    <property type="molecule type" value="Genomic_DNA"/>
</dbReference>
<evidence type="ECO:0000313" key="9">
    <source>
        <dbReference type="Proteomes" id="UP000244189"/>
    </source>
</evidence>
<keyword evidence="2" id="KW-1003">Cell membrane</keyword>